<name>A0ABR1Y964_9PEZI</name>
<keyword evidence="2" id="KW-1185">Reference proteome</keyword>
<reference evidence="1 2" key="1">
    <citation type="submission" date="2024-04" db="EMBL/GenBank/DDBJ databases">
        <title>Phyllosticta paracitricarpa is synonymous to the EU quarantine fungus P. citricarpa based on phylogenomic analyses.</title>
        <authorList>
            <consortium name="Lawrence Berkeley National Laboratory"/>
            <person name="Van Ingen-Buijs V.A."/>
            <person name="Van Westerhoven A.C."/>
            <person name="Haridas S."/>
            <person name="Skiadas P."/>
            <person name="Martin F."/>
            <person name="Groenewald J.Z."/>
            <person name="Crous P.W."/>
            <person name="Seidl M.F."/>
        </authorList>
    </citation>
    <scope>NUCLEOTIDE SEQUENCE [LARGE SCALE GENOMIC DNA]</scope>
    <source>
        <strain evidence="1 2">CBS 123374</strain>
    </source>
</reference>
<sequence>MMIGLGELDESDKGVRPIRRTDWSLVQRDERVARADARCMRCGTGRDGRTGGRQATEVQEAARARVPRGRRTVGLGLVGRALRCKQSVSRGMMWQCERVSWRMRCWINKYMERTTYTASSWGAAERLHRETQGERCGTRREIQYMKTTRSNRRTLGPTQLQSNALQAGPLRWAMMWTEVPRLGISLAFLCSKHPSCKQVAEWKSSSCSFVDLGCCRWGQMP</sequence>
<dbReference type="Proteomes" id="UP001492380">
    <property type="component" value="Unassembled WGS sequence"/>
</dbReference>
<gene>
    <name evidence="1" type="ORF">HDK90DRAFT_114315</name>
</gene>
<protein>
    <submittedName>
        <fullName evidence="1">Uncharacterized protein</fullName>
    </submittedName>
</protein>
<evidence type="ECO:0000313" key="2">
    <source>
        <dbReference type="Proteomes" id="UP001492380"/>
    </source>
</evidence>
<evidence type="ECO:0000313" key="1">
    <source>
        <dbReference type="EMBL" id="KAK8223189.1"/>
    </source>
</evidence>
<accession>A0ABR1Y964</accession>
<comment type="caution">
    <text evidence="1">The sequence shown here is derived from an EMBL/GenBank/DDBJ whole genome shotgun (WGS) entry which is preliminary data.</text>
</comment>
<organism evidence="1 2">
    <name type="scientific">Phyllosticta capitalensis</name>
    <dbReference type="NCBI Taxonomy" id="121624"/>
    <lineage>
        <taxon>Eukaryota</taxon>
        <taxon>Fungi</taxon>
        <taxon>Dikarya</taxon>
        <taxon>Ascomycota</taxon>
        <taxon>Pezizomycotina</taxon>
        <taxon>Dothideomycetes</taxon>
        <taxon>Dothideomycetes incertae sedis</taxon>
        <taxon>Botryosphaeriales</taxon>
        <taxon>Phyllostictaceae</taxon>
        <taxon>Phyllosticta</taxon>
    </lineage>
</organism>
<dbReference type="EMBL" id="JBBWRZ010000014">
    <property type="protein sequence ID" value="KAK8223189.1"/>
    <property type="molecule type" value="Genomic_DNA"/>
</dbReference>
<proteinExistence type="predicted"/>